<dbReference type="GO" id="GO:0043565">
    <property type="term" value="F:sequence-specific DNA binding"/>
    <property type="evidence" value="ECO:0007669"/>
    <property type="project" value="InterPro"/>
</dbReference>
<evidence type="ECO:0000313" key="3">
    <source>
        <dbReference type="Proteomes" id="UP000053352"/>
    </source>
</evidence>
<organism evidence="2 3">
    <name type="scientific">Pyrodictium occultum</name>
    <dbReference type="NCBI Taxonomy" id="2309"/>
    <lineage>
        <taxon>Archaea</taxon>
        <taxon>Thermoproteota</taxon>
        <taxon>Thermoprotei</taxon>
        <taxon>Desulfurococcales</taxon>
        <taxon>Pyrodictiaceae</taxon>
        <taxon>Pyrodictium</taxon>
    </lineage>
</organism>
<dbReference type="STRING" id="2309.CF15_00390"/>
<sequence length="215" mass="24243">MSGAGVPRLAEIRVDELAQRFRGIISEIDAVLSRREEARDSLIKTGRDIIKMSGWAINALHRGLVDEARGYIEDMDRIVKEFLKLARSDSFLLESGFVYNVLAEYVEARVFYSIVVEGKIPSHHDLGVGEVPYLQGLGDVLGELRRLALDLMRSDRLEEAEVVLDLMEALYYEMRALEYPDALIPGVRHKVDVARRLIDDTKSLLLSVKARRGCG</sequence>
<dbReference type="AlphaFoldDB" id="A0A0V8RTR0"/>
<feature type="binding site" evidence="1">
    <location>
        <position position="143"/>
    </location>
    <ligand>
        <name>Mg(2+)</name>
        <dbReference type="ChEBI" id="CHEBI:18420"/>
    </ligand>
</feature>
<comment type="caution">
    <text evidence="2">The sequence shown here is derived from an EMBL/GenBank/DDBJ whole genome shotgun (WGS) entry which is preliminary data.</text>
</comment>
<proteinExistence type="predicted"/>
<keyword evidence="1" id="KW-0479">Metal-binding</keyword>
<dbReference type="SUPFAM" id="SSF74784">
    <property type="entry name" value="Translin"/>
    <property type="match status" value="1"/>
</dbReference>
<dbReference type="InterPro" id="IPR036081">
    <property type="entry name" value="Translin_sf"/>
</dbReference>
<dbReference type="InterPro" id="IPR002848">
    <property type="entry name" value="Translin_fam"/>
</dbReference>
<dbReference type="CDD" id="cd14820">
    <property type="entry name" value="TRAX"/>
    <property type="match status" value="1"/>
</dbReference>
<dbReference type="EMBL" id="LNTB01000001">
    <property type="protein sequence ID" value="KSW11362.1"/>
    <property type="molecule type" value="Genomic_DNA"/>
</dbReference>
<dbReference type="PANTHER" id="PTHR10741">
    <property type="entry name" value="TRANSLIN AND TRANSLIN ASSOCIATED PROTEIN X"/>
    <property type="match status" value="1"/>
</dbReference>
<protein>
    <submittedName>
        <fullName evidence="2">Haloacid dehalogenase</fullName>
    </submittedName>
</protein>
<accession>A0A0V8RTR0</accession>
<dbReference type="Proteomes" id="UP000053352">
    <property type="component" value="Unassembled WGS sequence"/>
</dbReference>
<name>A0A0V8RTR0_PYROC</name>
<dbReference type="NCBIfam" id="NF011161">
    <property type="entry name" value="PRK14562.1-6"/>
    <property type="match status" value="1"/>
</dbReference>
<evidence type="ECO:0000313" key="2">
    <source>
        <dbReference type="EMBL" id="KSW11362.1"/>
    </source>
</evidence>
<keyword evidence="1" id="KW-0460">Magnesium</keyword>
<keyword evidence="3" id="KW-1185">Reference proteome</keyword>
<dbReference type="RefSeq" id="WP_058370035.1">
    <property type="nucleotide sequence ID" value="NZ_LNTB01000001.1"/>
</dbReference>
<dbReference type="Gene3D" id="1.20.58.2140">
    <property type="match status" value="1"/>
</dbReference>
<reference evidence="2 3" key="1">
    <citation type="submission" date="2015-11" db="EMBL/GenBank/DDBJ databases">
        <title>Genome sequence of Pyrodictium occultum PL-19, a marine hyperthermophilic archaeon isolated from Volcano, Italy.</title>
        <authorList>
            <person name="Utturkar S."/>
            <person name="Huber H."/>
            <person name="Leptihn S."/>
            <person name="Brown S."/>
            <person name="Stetter K.O."/>
            <person name="Podar M."/>
        </authorList>
    </citation>
    <scope>NUCLEOTIDE SEQUENCE [LARGE SCALE GENOMIC DNA]</scope>
    <source>
        <strain evidence="2 3">PL-19</strain>
    </source>
</reference>
<dbReference type="OrthoDB" id="26985at2157"/>
<evidence type="ECO:0000256" key="1">
    <source>
        <dbReference type="PIRSR" id="PIRSR602848-1"/>
    </source>
</evidence>
<dbReference type="GO" id="GO:0046872">
    <property type="term" value="F:metal ion binding"/>
    <property type="evidence" value="ECO:0007669"/>
    <property type="project" value="UniProtKB-KW"/>
</dbReference>
<gene>
    <name evidence="2" type="ORF">CF15_00390</name>
</gene>